<keyword evidence="8" id="KW-0833">Ubl conjugation pathway</keyword>
<evidence type="ECO:0000256" key="12">
    <source>
        <dbReference type="PROSITE-ProRule" id="PRU00175"/>
    </source>
</evidence>
<feature type="domain" description="RING-type" evidence="14">
    <location>
        <begin position="11"/>
        <end position="49"/>
    </location>
</feature>
<evidence type="ECO:0000256" key="2">
    <source>
        <dbReference type="ARBA" id="ARBA00004141"/>
    </source>
</evidence>
<organism evidence="15">
    <name type="scientific">Solanum lycopersicum</name>
    <name type="common">Tomato</name>
    <name type="synonym">Lycopersicon esculentum</name>
    <dbReference type="NCBI Taxonomy" id="4081"/>
    <lineage>
        <taxon>Eukaryota</taxon>
        <taxon>Viridiplantae</taxon>
        <taxon>Streptophyta</taxon>
        <taxon>Embryophyta</taxon>
        <taxon>Tracheophyta</taxon>
        <taxon>Spermatophyta</taxon>
        <taxon>Magnoliopsida</taxon>
        <taxon>eudicotyledons</taxon>
        <taxon>Gunneridae</taxon>
        <taxon>Pentapetalae</taxon>
        <taxon>asterids</taxon>
        <taxon>lamiids</taxon>
        <taxon>Solanales</taxon>
        <taxon>Solanaceae</taxon>
        <taxon>Solanoideae</taxon>
        <taxon>Solaneae</taxon>
        <taxon>Solanum</taxon>
        <taxon>Solanum subgen. Lycopersicon</taxon>
    </lineage>
</organism>
<evidence type="ECO:0000256" key="1">
    <source>
        <dbReference type="ARBA" id="ARBA00000900"/>
    </source>
</evidence>
<dbReference type="Pfam" id="PF13639">
    <property type="entry name" value="zf-RING_2"/>
    <property type="match status" value="1"/>
</dbReference>
<dbReference type="InParanoid" id="A0A3Q7F0S6"/>
<evidence type="ECO:0000256" key="11">
    <source>
        <dbReference type="ARBA" id="ARBA00023136"/>
    </source>
</evidence>
<dbReference type="SUPFAM" id="SSF57850">
    <property type="entry name" value="RING/U-box"/>
    <property type="match status" value="1"/>
</dbReference>
<reference evidence="15" key="2">
    <citation type="submission" date="2019-01" db="UniProtKB">
        <authorList>
            <consortium name="EnsemblPlants"/>
        </authorList>
    </citation>
    <scope>IDENTIFICATION</scope>
    <source>
        <strain evidence="15">cv. Heinz 1706</strain>
    </source>
</reference>
<evidence type="ECO:0000313" key="16">
    <source>
        <dbReference type="Proteomes" id="UP000004994"/>
    </source>
</evidence>
<dbReference type="GO" id="GO:0061630">
    <property type="term" value="F:ubiquitin protein ligase activity"/>
    <property type="evidence" value="ECO:0007669"/>
    <property type="project" value="UniProtKB-EC"/>
</dbReference>
<evidence type="ECO:0000256" key="13">
    <source>
        <dbReference type="SAM" id="Phobius"/>
    </source>
</evidence>
<keyword evidence="5 13" id="KW-0812">Transmembrane</keyword>
<comment type="catalytic activity">
    <reaction evidence="1">
        <text>S-ubiquitinyl-[E2 ubiquitin-conjugating enzyme]-L-cysteine + [acceptor protein]-L-lysine = [E2 ubiquitin-conjugating enzyme]-L-cysteine + N(6)-ubiquitinyl-[acceptor protein]-L-lysine.</text>
        <dbReference type="EC" id="2.3.2.27"/>
    </reaction>
</comment>
<protein>
    <recommendedName>
        <fullName evidence="3">RING-type E3 ubiquitin transferase</fullName>
        <ecNumber evidence="3">2.3.2.27</ecNumber>
    </recommendedName>
</protein>
<keyword evidence="7 12" id="KW-0863">Zinc-finger</keyword>
<evidence type="ECO:0000256" key="4">
    <source>
        <dbReference type="ARBA" id="ARBA00022679"/>
    </source>
</evidence>
<dbReference type="PANTHER" id="PTHR45977">
    <property type="entry name" value="TARGET OF ERK KINASE MPK-1"/>
    <property type="match status" value="1"/>
</dbReference>
<reference evidence="15" key="1">
    <citation type="journal article" date="2012" name="Nature">
        <title>The tomato genome sequence provides insights into fleshy fruit evolution.</title>
        <authorList>
            <consortium name="Tomato Genome Consortium"/>
        </authorList>
    </citation>
    <scope>NUCLEOTIDE SEQUENCE [LARGE SCALE GENOMIC DNA]</scope>
    <source>
        <strain evidence="15">cv. Heinz 1706</strain>
    </source>
</reference>
<proteinExistence type="predicted"/>
<dbReference type="EnsemblPlants" id="Solyc02g067280.1.1">
    <property type="protein sequence ID" value="Solyc02g067280.1.1.1"/>
    <property type="gene ID" value="Solyc02g067280.1"/>
</dbReference>
<dbReference type="GO" id="GO:0008270">
    <property type="term" value="F:zinc ion binding"/>
    <property type="evidence" value="ECO:0007669"/>
    <property type="project" value="UniProtKB-KW"/>
</dbReference>
<comment type="subcellular location">
    <subcellularLocation>
        <location evidence="2">Membrane</location>
        <topology evidence="2">Multi-pass membrane protein</topology>
    </subcellularLocation>
</comment>
<feature type="transmembrane region" description="Helical" evidence="13">
    <location>
        <begin position="66"/>
        <end position="89"/>
    </location>
</feature>
<dbReference type="AlphaFoldDB" id="A0A3Q7F0S6"/>
<evidence type="ECO:0000259" key="14">
    <source>
        <dbReference type="PROSITE" id="PS50089"/>
    </source>
</evidence>
<keyword evidence="11 13" id="KW-0472">Membrane</keyword>
<keyword evidence="6" id="KW-0479">Metal-binding</keyword>
<evidence type="ECO:0000256" key="5">
    <source>
        <dbReference type="ARBA" id="ARBA00022692"/>
    </source>
</evidence>
<dbReference type="SMART" id="SM00184">
    <property type="entry name" value="RING"/>
    <property type="match status" value="1"/>
</dbReference>
<dbReference type="Proteomes" id="UP000004994">
    <property type="component" value="Chromosome 2"/>
</dbReference>
<dbReference type="PaxDb" id="4081-Solyc02g067280.1.1"/>
<dbReference type="InterPro" id="IPR013083">
    <property type="entry name" value="Znf_RING/FYVE/PHD"/>
</dbReference>
<dbReference type="GO" id="GO:0016020">
    <property type="term" value="C:membrane"/>
    <property type="evidence" value="ECO:0007669"/>
    <property type="project" value="UniProtKB-SubCell"/>
</dbReference>
<keyword evidence="16" id="KW-1185">Reference proteome</keyword>
<evidence type="ECO:0000256" key="3">
    <source>
        <dbReference type="ARBA" id="ARBA00012483"/>
    </source>
</evidence>
<keyword evidence="9" id="KW-0862">Zinc</keyword>
<evidence type="ECO:0000313" key="15">
    <source>
        <dbReference type="EnsemblPlants" id="Solyc02g067280.1.1.1"/>
    </source>
</evidence>
<dbReference type="Gramene" id="Solyc02g067280.1.1">
    <property type="protein sequence ID" value="Solyc02g067280.1.1.1"/>
    <property type="gene ID" value="Solyc02g067280.1"/>
</dbReference>
<evidence type="ECO:0000256" key="10">
    <source>
        <dbReference type="ARBA" id="ARBA00022989"/>
    </source>
</evidence>
<keyword evidence="10 13" id="KW-1133">Transmembrane helix</keyword>
<evidence type="ECO:0000256" key="7">
    <source>
        <dbReference type="ARBA" id="ARBA00022771"/>
    </source>
</evidence>
<evidence type="ECO:0000256" key="9">
    <source>
        <dbReference type="ARBA" id="ARBA00022833"/>
    </source>
</evidence>
<dbReference type="EC" id="2.3.2.27" evidence="3"/>
<keyword evidence="4" id="KW-0808">Transferase</keyword>
<dbReference type="PANTHER" id="PTHR45977:SF28">
    <property type="entry name" value="OS02G0674700 PROTEIN"/>
    <property type="match status" value="1"/>
</dbReference>
<evidence type="ECO:0000256" key="8">
    <source>
        <dbReference type="ARBA" id="ARBA00022786"/>
    </source>
</evidence>
<dbReference type="Gene3D" id="3.30.40.10">
    <property type="entry name" value="Zinc/RING finger domain, C3HC4 (zinc finger)"/>
    <property type="match status" value="1"/>
</dbReference>
<name>A0A3Q7F0S6_SOLLC</name>
<sequence>MVKILGDGIDCSICLSNYEIGEEAKKIPCKHHFHSICIDKWLGINGSCPRTNNVRGKMKKVMKMKYVTMVAVIWKKIELMFIFNVAIMAETTHLEVSIT</sequence>
<evidence type="ECO:0000256" key="6">
    <source>
        <dbReference type="ARBA" id="ARBA00022723"/>
    </source>
</evidence>
<dbReference type="InterPro" id="IPR001841">
    <property type="entry name" value="Znf_RING"/>
</dbReference>
<accession>A0A3Q7F0S6</accession>
<dbReference type="PROSITE" id="PS50089">
    <property type="entry name" value="ZF_RING_2"/>
    <property type="match status" value="1"/>
</dbReference>